<accession>A0A914V4Z0</accession>
<dbReference type="WBParaSite" id="PSAMB.scaffold15431size1580.g36510.t1">
    <property type="protein sequence ID" value="PSAMB.scaffold15431size1580.g36510.t1"/>
    <property type="gene ID" value="PSAMB.scaffold15431size1580.g36510"/>
</dbReference>
<dbReference type="Proteomes" id="UP000887566">
    <property type="component" value="Unplaced"/>
</dbReference>
<reference evidence="3" key="1">
    <citation type="submission" date="2022-11" db="UniProtKB">
        <authorList>
            <consortium name="WormBaseParasite"/>
        </authorList>
    </citation>
    <scope>IDENTIFICATION</scope>
</reference>
<evidence type="ECO:0000313" key="3">
    <source>
        <dbReference type="WBParaSite" id="PSAMB.scaffold15431size1580.g36510.t1"/>
    </source>
</evidence>
<name>A0A914V4Z0_9BILA</name>
<proteinExistence type="predicted"/>
<evidence type="ECO:0000256" key="1">
    <source>
        <dbReference type="SAM" id="Phobius"/>
    </source>
</evidence>
<evidence type="ECO:0000313" key="2">
    <source>
        <dbReference type="Proteomes" id="UP000887566"/>
    </source>
</evidence>
<feature type="transmembrane region" description="Helical" evidence="1">
    <location>
        <begin position="99"/>
        <end position="117"/>
    </location>
</feature>
<keyword evidence="1" id="KW-0812">Transmembrane</keyword>
<sequence>MTASDTESLVQKPIGIDTKKKTTIIRELLSSYHEHQLNCRELSERFPLSNLNVANPKLSRGLSTDQGRACLTRGTKTTTIPSAEKISNWLLLLQQLQNILWIALIVAGSLNLTMYLLD</sequence>
<keyword evidence="2" id="KW-1185">Reference proteome</keyword>
<protein>
    <submittedName>
        <fullName evidence="3">ARS-binding protein 1 N-terminal domain-containing protein</fullName>
    </submittedName>
</protein>
<dbReference type="AlphaFoldDB" id="A0A914V4Z0"/>
<keyword evidence="1" id="KW-1133">Transmembrane helix</keyword>
<keyword evidence="1" id="KW-0472">Membrane</keyword>
<organism evidence="2 3">
    <name type="scientific">Plectus sambesii</name>
    <dbReference type="NCBI Taxonomy" id="2011161"/>
    <lineage>
        <taxon>Eukaryota</taxon>
        <taxon>Metazoa</taxon>
        <taxon>Ecdysozoa</taxon>
        <taxon>Nematoda</taxon>
        <taxon>Chromadorea</taxon>
        <taxon>Plectida</taxon>
        <taxon>Plectina</taxon>
        <taxon>Plectoidea</taxon>
        <taxon>Plectidae</taxon>
        <taxon>Plectus</taxon>
    </lineage>
</organism>